<keyword evidence="3" id="KW-1185">Reference proteome</keyword>
<evidence type="ECO:0000313" key="3">
    <source>
        <dbReference type="Proteomes" id="UP000023152"/>
    </source>
</evidence>
<evidence type="ECO:0000256" key="1">
    <source>
        <dbReference type="SAM" id="MobiDB-lite"/>
    </source>
</evidence>
<feature type="compositionally biased region" description="Basic and acidic residues" evidence="1">
    <location>
        <begin position="114"/>
        <end position="126"/>
    </location>
</feature>
<dbReference type="EMBL" id="ASPP01021998">
    <property type="protein sequence ID" value="ETO11820.1"/>
    <property type="molecule type" value="Genomic_DNA"/>
</dbReference>
<gene>
    <name evidence="2" type="ORF">RFI_25556</name>
</gene>
<protein>
    <submittedName>
        <fullName evidence="2">Uncharacterized protein</fullName>
    </submittedName>
</protein>
<dbReference type="Proteomes" id="UP000023152">
    <property type="component" value="Unassembled WGS sequence"/>
</dbReference>
<feature type="non-terminal residue" evidence="2">
    <location>
        <position position="126"/>
    </location>
</feature>
<reference evidence="2 3" key="1">
    <citation type="journal article" date="2013" name="Curr. Biol.">
        <title>The Genome of the Foraminiferan Reticulomyxa filosa.</title>
        <authorList>
            <person name="Glockner G."/>
            <person name="Hulsmann N."/>
            <person name="Schleicher M."/>
            <person name="Noegel A.A."/>
            <person name="Eichinger L."/>
            <person name="Gallinger C."/>
            <person name="Pawlowski J."/>
            <person name="Sierra R."/>
            <person name="Euteneuer U."/>
            <person name="Pillet L."/>
            <person name="Moustafa A."/>
            <person name="Platzer M."/>
            <person name="Groth M."/>
            <person name="Szafranski K."/>
            <person name="Schliwa M."/>
        </authorList>
    </citation>
    <scope>NUCLEOTIDE SEQUENCE [LARGE SCALE GENOMIC DNA]</scope>
</reference>
<organism evidence="2 3">
    <name type="scientific">Reticulomyxa filosa</name>
    <dbReference type="NCBI Taxonomy" id="46433"/>
    <lineage>
        <taxon>Eukaryota</taxon>
        <taxon>Sar</taxon>
        <taxon>Rhizaria</taxon>
        <taxon>Retaria</taxon>
        <taxon>Foraminifera</taxon>
        <taxon>Monothalamids</taxon>
        <taxon>Reticulomyxidae</taxon>
        <taxon>Reticulomyxa</taxon>
    </lineage>
</organism>
<dbReference type="AlphaFoldDB" id="X6MFK5"/>
<feature type="region of interest" description="Disordered" evidence="1">
    <location>
        <begin position="70"/>
        <end position="126"/>
    </location>
</feature>
<accession>X6MFK5</accession>
<feature type="compositionally biased region" description="Polar residues" evidence="1">
    <location>
        <begin position="99"/>
        <end position="113"/>
    </location>
</feature>
<comment type="caution">
    <text evidence="2">The sequence shown here is derived from an EMBL/GenBank/DDBJ whole genome shotgun (WGS) entry which is preliminary data.</text>
</comment>
<evidence type="ECO:0000313" key="2">
    <source>
        <dbReference type="EMBL" id="ETO11820.1"/>
    </source>
</evidence>
<proteinExistence type="predicted"/>
<name>X6MFK5_RETFI</name>
<sequence length="126" mass="14560">MIDRTKIMIERMINRFVSTSSLLSSIDSNINENINKNINENINKSANTNQQSFDLQSTQLPKKCNLNETFGQTQQHFPPLKKPRKSVTTTTDEKERESTLNTRPKQAMTTTESDTLKSEWQRPKDN</sequence>